<organism evidence="6">
    <name type="scientific">Haemonchus placei</name>
    <name type="common">Barber's pole worm</name>
    <dbReference type="NCBI Taxonomy" id="6290"/>
    <lineage>
        <taxon>Eukaryota</taxon>
        <taxon>Metazoa</taxon>
        <taxon>Ecdysozoa</taxon>
        <taxon>Nematoda</taxon>
        <taxon>Chromadorea</taxon>
        <taxon>Rhabditida</taxon>
        <taxon>Rhabditina</taxon>
        <taxon>Rhabditomorpha</taxon>
        <taxon>Strongyloidea</taxon>
        <taxon>Trichostrongylidae</taxon>
        <taxon>Haemonchus</taxon>
    </lineage>
</organism>
<proteinExistence type="predicted"/>
<keyword evidence="5" id="KW-1185">Reference proteome</keyword>
<reference evidence="4 5" key="2">
    <citation type="submission" date="2018-11" db="EMBL/GenBank/DDBJ databases">
        <authorList>
            <consortium name="Pathogen Informatics"/>
        </authorList>
    </citation>
    <scope>NUCLEOTIDE SEQUENCE [LARGE SCALE GENOMIC DNA]</scope>
    <source>
        <strain evidence="4 5">MHpl1</strain>
    </source>
</reference>
<feature type="compositionally biased region" description="Basic residues" evidence="1">
    <location>
        <begin position="1"/>
        <end position="11"/>
    </location>
</feature>
<feature type="region of interest" description="Disordered" evidence="1">
    <location>
        <begin position="1"/>
        <end position="20"/>
    </location>
</feature>
<sequence>MIVSRHMHKRSSSQWVPPSAPLHNPITILRGRSSREKGSRMIQPNHMFDEPRYDLSNFHKFTDNAITTTKYGLFTFIPYNIFHQMTTKYANMYFLFIAVLNFCPVFGAFTKFLGLIPIGFVLCTTLVKVCDVSARFRICFRFSRTGQV</sequence>
<evidence type="ECO:0000256" key="2">
    <source>
        <dbReference type="SAM" id="Phobius"/>
    </source>
</evidence>
<evidence type="ECO:0000313" key="6">
    <source>
        <dbReference type="WBParaSite" id="HPLM_0002080101-mRNA-1"/>
    </source>
</evidence>
<dbReference type="InterPro" id="IPR032631">
    <property type="entry name" value="P-type_ATPase_N"/>
</dbReference>
<dbReference type="PANTHER" id="PTHR24092:SF215">
    <property type="entry name" value="PHOSPHOLIPID-TRANSPORTING ATPASE"/>
    <property type="match status" value="1"/>
</dbReference>
<keyword evidence="2" id="KW-0812">Transmembrane</keyword>
<dbReference type="PANTHER" id="PTHR24092">
    <property type="entry name" value="PROBABLE PHOSPHOLIPID-TRANSPORTING ATPASE"/>
    <property type="match status" value="1"/>
</dbReference>
<feature type="domain" description="P-type ATPase N-terminal" evidence="3">
    <location>
        <begin position="58"/>
        <end position="112"/>
    </location>
</feature>
<dbReference type="GO" id="GO:0140326">
    <property type="term" value="F:ATPase-coupled intramembrane lipid transporter activity"/>
    <property type="evidence" value="ECO:0007669"/>
    <property type="project" value="TreeGrafter"/>
</dbReference>
<accession>A0A0N4X8V9</accession>
<evidence type="ECO:0000313" key="4">
    <source>
        <dbReference type="EMBL" id="VDO86029.1"/>
    </source>
</evidence>
<gene>
    <name evidence="4" type="ORF">HPLM_LOCUS20793</name>
</gene>
<dbReference type="OrthoDB" id="377733at2759"/>
<dbReference type="Pfam" id="PF16209">
    <property type="entry name" value="PhoLip_ATPase_N"/>
    <property type="match status" value="1"/>
</dbReference>
<keyword evidence="2" id="KW-0472">Membrane</keyword>
<evidence type="ECO:0000313" key="5">
    <source>
        <dbReference type="Proteomes" id="UP000268014"/>
    </source>
</evidence>
<dbReference type="WBParaSite" id="HPLM_0002080101-mRNA-1">
    <property type="protein sequence ID" value="HPLM_0002080101-mRNA-1"/>
    <property type="gene ID" value="HPLM_0002080101"/>
</dbReference>
<protein>
    <submittedName>
        <fullName evidence="6">PhoLip_ATPase_N domain-containing protein</fullName>
    </submittedName>
</protein>
<evidence type="ECO:0000259" key="3">
    <source>
        <dbReference type="Pfam" id="PF16209"/>
    </source>
</evidence>
<dbReference type="STRING" id="6290.A0A0N4X8V9"/>
<dbReference type="GO" id="GO:0005886">
    <property type="term" value="C:plasma membrane"/>
    <property type="evidence" value="ECO:0007669"/>
    <property type="project" value="TreeGrafter"/>
</dbReference>
<dbReference type="OMA" id="ARFRICF"/>
<reference evidence="6" key="1">
    <citation type="submission" date="2017-02" db="UniProtKB">
        <authorList>
            <consortium name="WormBaseParasite"/>
        </authorList>
    </citation>
    <scope>IDENTIFICATION</scope>
</reference>
<evidence type="ECO:0000256" key="1">
    <source>
        <dbReference type="SAM" id="MobiDB-lite"/>
    </source>
</evidence>
<name>A0A0N4X8V9_HAEPC</name>
<keyword evidence="2" id="KW-1133">Transmembrane helix</keyword>
<dbReference type="Proteomes" id="UP000268014">
    <property type="component" value="Unassembled WGS sequence"/>
</dbReference>
<feature type="transmembrane region" description="Helical" evidence="2">
    <location>
        <begin position="90"/>
        <end position="109"/>
    </location>
</feature>
<feature type="transmembrane region" description="Helical" evidence="2">
    <location>
        <begin position="115"/>
        <end position="134"/>
    </location>
</feature>
<dbReference type="AlphaFoldDB" id="A0A0N4X8V9"/>
<dbReference type="GO" id="GO:0045332">
    <property type="term" value="P:phospholipid translocation"/>
    <property type="evidence" value="ECO:0007669"/>
    <property type="project" value="TreeGrafter"/>
</dbReference>
<dbReference type="EMBL" id="UZAF01022588">
    <property type="protein sequence ID" value="VDO86029.1"/>
    <property type="molecule type" value="Genomic_DNA"/>
</dbReference>